<dbReference type="InterPro" id="IPR036515">
    <property type="entry name" value="Transposase_17_sf"/>
</dbReference>
<dbReference type="RefSeq" id="WP_376943054.1">
    <property type="nucleotide sequence ID" value="NZ_CP171449.1"/>
</dbReference>
<keyword evidence="3" id="KW-1185">Reference proteome</keyword>
<evidence type="ECO:0000313" key="2">
    <source>
        <dbReference type="EMBL" id="MFC0708781.1"/>
    </source>
</evidence>
<dbReference type="Pfam" id="PF01797">
    <property type="entry name" value="Y1_Tnp"/>
    <property type="match status" value="1"/>
</dbReference>
<protein>
    <submittedName>
        <fullName evidence="2">IS200/IS605 family transposase</fullName>
    </submittedName>
</protein>
<evidence type="ECO:0000313" key="3">
    <source>
        <dbReference type="Proteomes" id="UP001589891"/>
    </source>
</evidence>
<name>A0ABV6SH10_AZOPA</name>
<proteinExistence type="predicted"/>
<dbReference type="NCBIfam" id="NF033573">
    <property type="entry name" value="transpos_IS200"/>
    <property type="match status" value="1"/>
</dbReference>
<dbReference type="Proteomes" id="UP001589891">
    <property type="component" value="Unassembled WGS sequence"/>
</dbReference>
<reference evidence="2 3" key="1">
    <citation type="submission" date="2024-09" db="EMBL/GenBank/DDBJ databases">
        <authorList>
            <person name="Sun Q."/>
            <person name="Mori K."/>
        </authorList>
    </citation>
    <scope>NUCLEOTIDE SEQUENCE [LARGE SCALE GENOMIC DNA]</scope>
    <source>
        <strain evidence="2 3">NCAIM B.01794</strain>
    </source>
</reference>
<comment type="caution">
    <text evidence="2">The sequence shown here is derived from an EMBL/GenBank/DDBJ whole genome shotgun (WGS) entry which is preliminary data.</text>
</comment>
<dbReference type="InterPro" id="IPR002686">
    <property type="entry name" value="Transposase_17"/>
</dbReference>
<sequence length="138" mass="15513">MKQNTAIRTGRYCVFELHAHLVFVTKCRGRLFSSVHLETLETLFCKVCHDFEAELQEFNGGADHVHLRVTYPPKVALSKRVNSLKGASSRRMKQLHPELVAPAYRSNALWSPSYFAGSVGGAPLAVVKQYIEQQTKPL</sequence>
<feature type="domain" description="Transposase IS200-like" evidence="1">
    <location>
        <begin position="14"/>
        <end position="134"/>
    </location>
</feature>
<dbReference type="PANTHER" id="PTHR33360:SF2">
    <property type="entry name" value="TRANSPOSASE FOR INSERTION SEQUENCE ELEMENT IS200"/>
    <property type="match status" value="1"/>
</dbReference>
<dbReference type="SMART" id="SM01321">
    <property type="entry name" value="Y1_Tnp"/>
    <property type="match status" value="1"/>
</dbReference>
<dbReference type="EMBL" id="JBHLSS010000027">
    <property type="protein sequence ID" value="MFC0708781.1"/>
    <property type="molecule type" value="Genomic_DNA"/>
</dbReference>
<evidence type="ECO:0000259" key="1">
    <source>
        <dbReference type="SMART" id="SM01321"/>
    </source>
</evidence>
<accession>A0ABV6SH10</accession>
<dbReference type="PANTHER" id="PTHR33360">
    <property type="entry name" value="TRANSPOSASE FOR INSERTION SEQUENCE ELEMENT IS200"/>
    <property type="match status" value="1"/>
</dbReference>
<organism evidence="2 3">
    <name type="scientific">Azorhizophilus paspali</name>
    <name type="common">Azotobacter paspali</name>
    <dbReference type="NCBI Taxonomy" id="69963"/>
    <lineage>
        <taxon>Bacteria</taxon>
        <taxon>Pseudomonadati</taxon>
        <taxon>Pseudomonadota</taxon>
        <taxon>Gammaproteobacteria</taxon>
        <taxon>Pseudomonadales</taxon>
        <taxon>Pseudomonadaceae</taxon>
        <taxon>Azorhizophilus</taxon>
    </lineage>
</organism>
<gene>
    <name evidence="2" type="primary">tnpA</name>
    <name evidence="2" type="ORF">ACFFGX_03955</name>
</gene>
<dbReference type="Gene3D" id="3.30.70.1290">
    <property type="entry name" value="Transposase IS200-like"/>
    <property type="match status" value="1"/>
</dbReference>
<dbReference type="SUPFAM" id="SSF143422">
    <property type="entry name" value="Transposase IS200-like"/>
    <property type="match status" value="1"/>
</dbReference>